<dbReference type="Proteomes" id="UP000198287">
    <property type="component" value="Unassembled WGS sequence"/>
</dbReference>
<dbReference type="EMBL" id="LNIX01000002">
    <property type="protein sequence ID" value="OXA60699.1"/>
    <property type="molecule type" value="Genomic_DNA"/>
</dbReference>
<comment type="caution">
    <text evidence="2">The sequence shown here is derived from an EMBL/GenBank/DDBJ whole genome shotgun (WGS) entry which is preliminary data.</text>
</comment>
<accession>A0A226ET54</accession>
<keyword evidence="1" id="KW-0472">Membrane</keyword>
<feature type="transmembrane region" description="Helical" evidence="1">
    <location>
        <begin position="48"/>
        <end position="67"/>
    </location>
</feature>
<proteinExistence type="predicted"/>
<feature type="transmembrane region" description="Helical" evidence="1">
    <location>
        <begin position="144"/>
        <end position="166"/>
    </location>
</feature>
<evidence type="ECO:0008006" key="4">
    <source>
        <dbReference type="Google" id="ProtNLM"/>
    </source>
</evidence>
<sequence length="396" mass="45320">MYSNFTYKLLFIVAKATAGIGAFCGNFDPRERIWYATEQSRKKFTLTTSAYISCIMFLWVKVVKFWVSEGGENHPDFYSTYGFICLTSLNVWMILNFCIHQDDILISANRILHYFPNFTKKWMRKSRASMKDILKYSQRMDKHVFLQVSIMLILPISPTTFVISSPDHPLAPKQLLPQKFGINVHLLPSMACIMMVAWAAMVSWYAMMLFVVFGTLYMIPITVVMQEFDASVITHHALSALRTPPNLMREYVNLQLVHKLVTQTTGPTLVVMHVVLFCNFTVLANWDTLDISTLVILALYAISHQLMWAATLQATGMLHFASVKTLESWKAVVGRDKIETNVFQKFRKSMKPLSIGMEGVKTFNRLSAPKFKKDISVGTFRALLTLSKNRGDRKNM</sequence>
<gene>
    <name evidence="2" type="ORF">Fcan01_04701</name>
</gene>
<feature type="transmembrane region" description="Helical" evidence="1">
    <location>
        <begin position="79"/>
        <end position="99"/>
    </location>
</feature>
<evidence type="ECO:0000256" key="1">
    <source>
        <dbReference type="SAM" id="Phobius"/>
    </source>
</evidence>
<evidence type="ECO:0000313" key="3">
    <source>
        <dbReference type="Proteomes" id="UP000198287"/>
    </source>
</evidence>
<feature type="transmembrane region" description="Helical" evidence="1">
    <location>
        <begin position="6"/>
        <end position="27"/>
    </location>
</feature>
<feature type="transmembrane region" description="Helical" evidence="1">
    <location>
        <begin position="292"/>
        <end position="312"/>
    </location>
</feature>
<name>A0A226ET54_FOLCA</name>
<feature type="transmembrane region" description="Helical" evidence="1">
    <location>
        <begin position="268"/>
        <end position="286"/>
    </location>
</feature>
<reference evidence="2 3" key="1">
    <citation type="submission" date="2015-12" db="EMBL/GenBank/DDBJ databases">
        <title>The genome of Folsomia candida.</title>
        <authorList>
            <person name="Faddeeva A."/>
            <person name="Derks M.F."/>
            <person name="Anvar Y."/>
            <person name="Smit S."/>
            <person name="Van Straalen N."/>
            <person name="Roelofs D."/>
        </authorList>
    </citation>
    <scope>NUCLEOTIDE SEQUENCE [LARGE SCALE GENOMIC DNA]</scope>
    <source>
        <strain evidence="2 3">VU population</strain>
        <tissue evidence="2">Whole body</tissue>
    </source>
</reference>
<evidence type="ECO:0000313" key="2">
    <source>
        <dbReference type="EMBL" id="OXA60699.1"/>
    </source>
</evidence>
<organism evidence="2 3">
    <name type="scientific">Folsomia candida</name>
    <name type="common">Springtail</name>
    <dbReference type="NCBI Taxonomy" id="158441"/>
    <lineage>
        <taxon>Eukaryota</taxon>
        <taxon>Metazoa</taxon>
        <taxon>Ecdysozoa</taxon>
        <taxon>Arthropoda</taxon>
        <taxon>Hexapoda</taxon>
        <taxon>Collembola</taxon>
        <taxon>Entomobryomorpha</taxon>
        <taxon>Isotomoidea</taxon>
        <taxon>Isotomidae</taxon>
        <taxon>Proisotominae</taxon>
        <taxon>Folsomia</taxon>
    </lineage>
</organism>
<protein>
    <recommendedName>
        <fullName evidence="4">Odorant receptor</fullName>
    </recommendedName>
</protein>
<keyword evidence="3" id="KW-1185">Reference proteome</keyword>
<keyword evidence="1" id="KW-1133">Transmembrane helix</keyword>
<keyword evidence="1" id="KW-0812">Transmembrane</keyword>
<dbReference type="AlphaFoldDB" id="A0A226ET54"/>
<feature type="transmembrane region" description="Helical" evidence="1">
    <location>
        <begin position="186"/>
        <end position="219"/>
    </location>
</feature>